<gene>
    <name evidence="5" type="ORF">L228DRAFT_242257</name>
</gene>
<dbReference type="GeneID" id="28896537"/>
<dbReference type="AlphaFoldDB" id="A0A165J855"/>
<keyword evidence="3" id="KW-0539">Nucleus</keyword>
<comment type="subcellular location">
    <subcellularLocation>
        <location evidence="1">Nucleus</location>
    </subcellularLocation>
</comment>
<protein>
    <submittedName>
        <fullName evidence="5">Uncharacterized protein</fullName>
    </submittedName>
</protein>
<comment type="similarity">
    <text evidence="2">Belongs to the dpy-30 family.</text>
</comment>
<dbReference type="GO" id="GO:0005634">
    <property type="term" value="C:nucleus"/>
    <property type="evidence" value="ECO:0007669"/>
    <property type="project" value="UniProtKB-SubCell"/>
</dbReference>
<dbReference type="Pfam" id="PF05186">
    <property type="entry name" value="Dpy-30"/>
    <property type="match status" value="1"/>
</dbReference>
<evidence type="ECO:0000256" key="2">
    <source>
        <dbReference type="ARBA" id="ARBA00010849"/>
    </source>
</evidence>
<accession>A0A165J855</accession>
<dbReference type="CDD" id="cd22965">
    <property type="entry name" value="DD_DPY30_SDC1"/>
    <property type="match status" value="1"/>
</dbReference>
<dbReference type="InterPro" id="IPR007858">
    <property type="entry name" value="Dpy-30_motif"/>
</dbReference>
<dbReference type="EMBL" id="KV407454">
    <property type="protein sequence ID" value="KZF25877.1"/>
    <property type="molecule type" value="Genomic_DNA"/>
</dbReference>
<reference evidence="5 6" key="1">
    <citation type="journal article" date="2016" name="Fungal Biol.">
        <title>The genome of Xylona heveae provides a window into fungal endophytism.</title>
        <authorList>
            <person name="Gazis R."/>
            <person name="Kuo A."/>
            <person name="Riley R."/>
            <person name="LaButti K."/>
            <person name="Lipzen A."/>
            <person name="Lin J."/>
            <person name="Amirebrahimi M."/>
            <person name="Hesse C.N."/>
            <person name="Spatafora J.W."/>
            <person name="Henrissat B."/>
            <person name="Hainaut M."/>
            <person name="Grigoriev I.V."/>
            <person name="Hibbett D.S."/>
        </authorList>
    </citation>
    <scope>NUCLEOTIDE SEQUENCE [LARGE SCALE GENOMIC DNA]</scope>
    <source>
        <strain evidence="5 6">TC161</strain>
    </source>
</reference>
<dbReference type="OMA" id="GCDENNA"/>
<name>A0A165J855_XYLHT</name>
<evidence type="ECO:0000313" key="6">
    <source>
        <dbReference type="Proteomes" id="UP000076632"/>
    </source>
</evidence>
<evidence type="ECO:0000313" key="5">
    <source>
        <dbReference type="EMBL" id="KZF25877.1"/>
    </source>
</evidence>
<dbReference type="InParanoid" id="A0A165J855"/>
<dbReference type="Proteomes" id="UP000076632">
    <property type="component" value="Unassembled WGS sequence"/>
</dbReference>
<organism evidence="5 6">
    <name type="scientific">Xylona heveae (strain CBS 132557 / TC161)</name>
    <dbReference type="NCBI Taxonomy" id="1328760"/>
    <lineage>
        <taxon>Eukaryota</taxon>
        <taxon>Fungi</taxon>
        <taxon>Dikarya</taxon>
        <taxon>Ascomycota</taxon>
        <taxon>Pezizomycotina</taxon>
        <taxon>Xylonomycetes</taxon>
        <taxon>Xylonales</taxon>
        <taxon>Xylonaceae</taxon>
        <taxon>Xylona</taxon>
    </lineage>
</organism>
<evidence type="ECO:0000256" key="1">
    <source>
        <dbReference type="ARBA" id="ARBA00004123"/>
    </source>
</evidence>
<feature type="compositionally biased region" description="Polar residues" evidence="4">
    <location>
        <begin position="1"/>
        <end position="33"/>
    </location>
</feature>
<keyword evidence="6" id="KW-1185">Reference proteome</keyword>
<evidence type="ECO:0000256" key="3">
    <source>
        <dbReference type="ARBA" id="ARBA00023242"/>
    </source>
</evidence>
<feature type="compositionally biased region" description="Polar residues" evidence="4">
    <location>
        <begin position="55"/>
        <end position="94"/>
    </location>
</feature>
<proteinExistence type="inferred from homology"/>
<dbReference type="STRING" id="1328760.A0A165J855"/>
<feature type="region of interest" description="Disordered" evidence="4">
    <location>
        <begin position="1"/>
        <end position="117"/>
    </location>
</feature>
<dbReference type="OrthoDB" id="417678at2759"/>
<dbReference type="InterPro" id="IPR049629">
    <property type="entry name" value="DPY30_SDC1_DD"/>
</dbReference>
<dbReference type="Gene3D" id="1.20.890.10">
    <property type="entry name" value="cAMP-dependent protein kinase regulatory subunit, dimerization-anchoring domain"/>
    <property type="match status" value="1"/>
</dbReference>
<dbReference type="RefSeq" id="XP_018191432.1">
    <property type="nucleotide sequence ID" value="XM_018331400.1"/>
</dbReference>
<sequence>MADNNSTSMSAAAQQYQANLKYQSQNPPGTSETPALANSPEDAPDAVMKDLPAETVQSPAPQPQSTGSTPVPQSQPRTSTPGRTTNGLEQTSRPGSMHPDGTELPAQAASHGAPARKYLNEKVTGVLMEGMKMIAKEQPNDPLRVLGEYLLQRSRELESK</sequence>
<evidence type="ECO:0000256" key="4">
    <source>
        <dbReference type="SAM" id="MobiDB-lite"/>
    </source>
</evidence>